<dbReference type="InterPro" id="IPR024529">
    <property type="entry name" value="ECF_trnsprt_substrate-spec"/>
</dbReference>
<proteinExistence type="predicted"/>
<keyword evidence="1" id="KW-0472">Membrane</keyword>
<evidence type="ECO:0000313" key="3">
    <source>
        <dbReference type="Proteomes" id="UP000182015"/>
    </source>
</evidence>
<feature type="transmembrane region" description="Helical" evidence="1">
    <location>
        <begin position="35"/>
        <end position="62"/>
    </location>
</feature>
<keyword evidence="3" id="KW-1185">Reference proteome</keyword>
<dbReference type="Gene3D" id="1.10.1760.20">
    <property type="match status" value="1"/>
</dbReference>
<evidence type="ECO:0000256" key="1">
    <source>
        <dbReference type="SAM" id="Phobius"/>
    </source>
</evidence>
<reference evidence="3" key="1">
    <citation type="submission" date="2016-06" db="EMBL/GenBank/DDBJ databases">
        <authorList>
            <person name="de Vries S.P.W."/>
            <person name="Hadjirin N.F."/>
            <person name="Lay E.M."/>
            <person name="Zadoks R.N."/>
            <person name="Peacock S.J."/>
            <person name="Parkhill J."/>
            <person name="Grant A.J."/>
            <person name="Mcdougall S."/>
            <person name="Holmes M.A."/>
        </authorList>
    </citation>
    <scope>NUCLEOTIDE SEQUENCE [LARGE SCALE GENOMIC DNA]</scope>
    <source>
        <strain evidence="3">NZ1587</strain>
    </source>
</reference>
<dbReference type="AlphaFoldDB" id="A0A1L8MPT5"/>
<accession>A0A1L8MPT5</accession>
<keyword evidence="1" id="KW-0812">Transmembrane</keyword>
<dbReference type="OrthoDB" id="5198189at2"/>
<gene>
    <name evidence="2" type="ORF">A9Q68_04135</name>
</gene>
<organism evidence="2 3">
    <name type="scientific">Streptococcus bovimastitidis</name>
    <dbReference type="NCBI Taxonomy" id="1856638"/>
    <lineage>
        <taxon>Bacteria</taxon>
        <taxon>Bacillati</taxon>
        <taxon>Bacillota</taxon>
        <taxon>Bacilli</taxon>
        <taxon>Lactobacillales</taxon>
        <taxon>Streptococcaceae</taxon>
        <taxon>Streptococcus</taxon>
    </lineage>
</organism>
<name>A0A1L8MPT5_9STRE</name>
<dbReference type="STRING" id="1856638.A9Q68_04135"/>
<dbReference type="Pfam" id="PF12822">
    <property type="entry name" value="ECF_trnsprt"/>
    <property type="match status" value="1"/>
</dbReference>
<protein>
    <submittedName>
        <fullName evidence="2">ECF transporter S component</fullName>
    </submittedName>
</protein>
<dbReference type="GO" id="GO:0022857">
    <property type="term" value="F:transmembrane transporter activity"/>
    <property type="evidence" value="ECO:0007669"/>
    <property type="project" value="InterPro"/>
</dbReference>
<evidence type="ECO:0000313" key="2">
    <source>
        <dbReference type="EMBL" id="OJF72742.1"/>
    </source>
</evidence>
<feature type="transmembrane region" description="Helical" evidence="1">
    <location>
        <begin position="130"/>
        <end position="158"/>
    </location>
</feature>
<feature type="transmembrane region" description="Helical" evidence="1">
    <location>
        <begin position="68"/>
        <end position="87"/>
    </location>
</feature>
<dbReference type="Proteomes" id="UP000182015">
    <property type="component" value="Unassembled WGS sequence"/>
</dbReference>
<sequence length="167" mass="19272">MTSKQMARIAILAALAFVLRMTFSHLPNIQPISALFLLTTLMMGYYEAILAMIISILLSSFLLGFGPWVFWQITAFIMIMTIWRFLLYPLTKKIKGPEIVMQSLFAAILAFFYGLIIDSCFAYLYSMPWWSYLLAGTVFNGLHAISTFLFYPILLTIFRRVFNDKVF</sequence>
<keyword evidence="1" id="KW-1133">Transmembrane helix</keyword>
<dbReference type="EMBL" id="LZDD01000001">
    <property type="protein sequence ID" value="OJF72742.1"/>
    <property type="molecule type" value="Genomic_DNA"/>
</dbReference>
<dbReference type="RefSeq" id="WP_071793425.1">
    <property type="nucleotide sequence ID" value="NZ_LZDD01000001.1"/>
</dbReference>
<comment type="caution">
    <text evidence="2">The sequence shown here is derived from an EMBL/GenBank/DDBJ whole genome shotgun (WGS) entry which is preliminary data.</text>
</comment>
<feature type="transmembrane region" description="Helical" evidence="1">
    <location>
        <begin position="99"/>
        <end position="124"/>
    </location>
</feature>
<feature type="transmembrane region" description="Helical" evidence="1">
    <location>
        <begin position="6"/>
        <end position="23"/>
    </location>
</feature>